<feature type="domain" description="Mur ligase C-terminal" evidence="11">
    <location>
        <begin position="334"/>
        <end position="460"/>
    </location>
</feature>
<dbReference type="Pfam" id="PF08245">
    <property type="entry name" value="Mur_ligase_M"/>
    <property type="match status" value="1"/>
</dbReference>
<dbReference type="NCBIfam" id="NF001126">
    <property type="entry name" value="PRK00139.1-4"/>
    <property type="match status" value="1"/>
</dbReference>
<accession>A0ABN0WAS5</accession>
<dbReference type="InterPro" id="IPR036615">
    <property type="entry name" value="Mur_ligase_C_dom_sf"/>
</dbReference>
<comment type="PTM">
    <text evidence="8">Carboxylation is probably crucial for Mg(2+) binding and, consequently, for the gamma-phosphate positioning of ATP.</text>
</comment>
<evidence type="ECO:0000259" key="10">
    <source>
        <dbReference type="Pfam" id="PF01225"/>
    </source>
</evidence>
<dbReference type="NCBIfam" id="NF001124">
    <property type="entry name" value="PRK00139.1-2"/>
    <property type="match status" value="1"/>
</dbReference>
<keyword evidence="3 8" id="KW-0132">Cell division</keyword>
<protein>
    <recommendedName>
        <fullName evidence="8">UDP-N-acetylmuramoyl-L-alanyl-D-glutamate--2,6-diaminopimelate ligase</fullName>
        <ecNumber evidence="8">6.3.2.13</ecNumber>
    </recommendedName>
    <alternativeName>
        <fullName evidence="8">Meso-A2pm-adding enzyme</fullName>
    </alternativeName>
    <alternativeName>
        <fullName evidence="8">Meso-diaminopimelate-adding enzyme</fullName>
    </alternativeName>
    <alternativeName>
        <fullName evidence="8">UDP-MurNAc-L-Ala-D-Glu:meso-diaminopimelate ligase</fullName>
    </alternativeName>
    <alternativeName>
        <fullName evidence="8">UDP-MurNAc-tripeptide synthetase</fullName>
    </alternativeName>
    <alternativeName>
        <fullName evidence="8">UDP-N-acetylmuramyl-tripeptide synthetase</fullName>
    </alternativeName>
</protein>
<dbReference type="PANTHER" id="PTHR23135">
    <property type="entry name" value="MUR LIGASE FAMILY MEMBER"/>
    <property type="match status" value="1"/>
</dbReference>
<feature type="binding site" evidence="8">
    <location>
        <begin position="108"/>
        <end position="114"/>
    </location>
    <ligand>
        <name>ATP</name>
        <dbReference type="ChEBI" id="CHEBI:30616"/>
    </ligand>
</feature>
<keyword evidence="8" id="KW-0963">Cytoplasm</keyword>
<keyword evidence="8" id="KW-0067">ATP-binding</keyword>
<feature type="binding site" evidence="8">
    <location>
        <position position="383"/>
    </location>
    <ligand>
        <name>meso-2,6-diaminopimelate</name>
        <dbReference type="ChEBI" id="CHEBI:57791"/>
    </ligand>
</feature>
<organism evidence="13 14">
    <name type="scientific">Bacillus carboniphilus</name>
    <dbReference type="NCBI Taxonomy" id="86663"/>
    <lineage>
        <taxon>Bacteria</taxon>
        <taxon>Bacillati</taxon>
        <taxon>Bacillota</taxon>
        <taxon>Bacilli</taxon>
        <taxon>Bacillales</taxon>
        <taxon>Bacillaceae</taxon>
        <taxon>Bacillus</taxon>
    </lineage>
</organism>
<feature type="binding site" evidence="8">
    <location>
        <begin position="150"/>
        <end position="151"/>
    </location>
    <ligand>
        <name>UDP-N-acetyl-alpha-D-muramoyl-L-alanyl-D-glutamate</name>
        <dbReference type="ChEBI" id="CHEBI:83900"/>
    </ligand>
</feature>
<dbReference type="Pfam" id="PF01225">
    <property type="entry name" value="Mur_ligase"/>
    <property type="match status" value="1"/>
</dbReference>
<dbReference type="SUPFAM" id="SSF53244">
    <property type="entry name" value="MurD-like peptide ligases, peptide-binding domain"/>
    <property type="match status" value="1"/>
</dbReference>
<keyword evidence="8" id="KW-0460">Magnesium</keyword>
<evidence type="ECO:0000256" key="9">
    <source>
        <dbReference type="RuleBase" id="RU004135"/>
    </source>
</evidence>
<dbReference type="EC" id="6.3.2.13" evidence="8"/>
<dbReference type="NCBIfam" id="TIGR01085">
    <property type="entry name" value="murE"/>
    <property type="match status" value="1"/>
</dbReference>
<dbReference type="InterPro" id="IPR013221">
    <property type="entry name" value="Mur_ligase_cen"/>
</dbReference>
<dbReference type="InterPro" id="IPR000713">
    <property type="entry name" value="Mur_ligase_N"/>
</dbReference>
<evidence type="ECO:0000313" key="13">
    <source>
        <dbReference type="EMBL" id="GAA0331119.1"/>
    </source>
</evidence>
<feature type="binding site" evidence="8">
    <location>
        <position position="458"/>
    </location>
    <ligand>
        <name>meso-2,6-diaminopimelate</name>
        <dbReference type="ChEBI" id="CHEBI:57791"/>
    </ligand>
</feature>
<dbReference type="InterPro" id="IPR004101">
    <property type="entry name" value="Mur_ligase_C"/>
</dbReference>
<dbReference type="SUPFAM" id="SSF63418">
    <property type="entry name" value="MurE/MurF N-terminal domain"/>
    <property type="match status" value="1"/>
</dbReference>
<evidence type="ECO:0000256" key="5">
    <source>
        <dbReference type="ARBA" id="ARBA00022984"/>
    </source>
</evidence>
<feature type="binding site" evidence="8">
    <location>
        <begin position="407"/>
        <end position="410"/>
    </location>
    <ligand>
        <name>meso-2,6-diaminopimelate</name>
        <dbReference type="ChEBI" id="CHEBI:57791"/>
    </ligand>
</feature>
<dbReference type="InterPro" id="IPR036565">
    <property type="entry name" value="Mur-like_cat_sf"/>
</dbReference>
<evidence type="ECO:0000313" key="14">
    <source>
        <dbReference type="Proteomes" id="UP001500782"/>
    </source>
</evidence>
<comment type="cofactor">
    <cofactor evidence="8">
        <name>Mg(2+)</name>
        <dbReference type="ChEBI" id="CHEBI:18420"/>
    </cofactor>
</comment>
<dbReference type="SUPFAM" id="SSF53623">
    <property type="entry name" value="MurD-like peptide ligases, catalytic domain"/>
    <property type="match status" value="1"/>
</dbReference>
<evidence type="ECO:0000256" key="6">
    <source>
        <dbReference type="ARBA" id="ARBA00023306"/>
    </source>
</evidence>
<dbReference type="Proteomes" id="UP001500782">
    <property type="component" value="Unassembled WGS sequence"/>
</dbReference>
<keyword evidence="6 8" id="KW-0131">Cell cycle</keyword>
<comment type="catalytic activity">
    <reaction evidence="8">
        <text>UDP-N-acetyl-alpha-D-muramoyl-L-alanyl-D-glutamate + meso-2,6-diaminopimelate + ATP = UDP-N-acetyl-alpha-D-muramoyl-L-alanyl-gamma-D-glutamyl-meso-2,6-diaminopimelate + ADP + phosphate + H(+)</text>
        <dbReference type="Rhea" id="RHEA:23676"/>
        <dbReference type="ChEBI" id="CHEBI:15378"/>
        <dbReference type="ChEBI" id="CHEBI:30616"/>
        <dbReference type="ChEBI" id="CHEBI:43474"/>
        <dbReference type="ChEBI" id="CHEBI:57791"/>
        <dbReference type="ChEBI" id="CHEBI:83900"/>
        <dbReference type="ChEBI" id="CHEBI:83905"/>
        <dbReference type="ChEBI" id="CHEBI:456216"/>
        <dbReference type="EC" id="6.3.2.13"/>
    </reaction>
</comment>
<keyword evidence="7 8" id="KW-0961">Cell wall biogenesis/degradation</keyword>
<evidence type="ECO:0000256" key="7">
    <source>
        <dbReference type="ARBA" id="ARBA00023316"/>
    </source>
</evidence>
<dbReference type="HAMAP" id="MF_00208">
    <property type="entry name" value="MurE"/>
    <property type="match status" value="1"/>
</dbReference>
<gene>
    <name evidence="8" type="primary">murE</name>
    <name evidence="13" type="ORF">GCM10008967_22080</name>
</gene>
<feature type="modified residue" description="N6-carboxylysine" evidence="8">
    <location>
        <position position="217"/>
    </location>
</feature>
<dbReference type="InterPro" id="IPR005761">
    <property type="entry name" value="UDP-N-AcMur-Glu-dNH2Pim_ligase"/>
</dbReference>
<dbReference type="Gene3D" id="3.40.1190.10">
    <property type="entry name" value="Mur-like, catalytic domain"/>
    <property type="match status" value="1"/>
</dbReference>
<comment type="similarity">
    <text evidence="2 8">Belongs to the MurCDEF family. MurE subfamily.</text>
</comment>
<keyword evidence="8 13" id="KW-0436">Ligase</keyword>
<sequence>MKLNQLIEHLHIPMQPTYSDIDITSIEQNHQMVKEGSLFICIKGQRFDGHDVAEEVVERGARALVAEKPLDVSVPVIVVKDTRRAMAVLGDAFYEQPTKKVQVIGITGTNGKTSTSHFVEAIMRHCGKQTGLIGTMYRKVGDTVLPTKNTTPDSLSLQQTFHEMKENHIDVCAMEVSSHALKEGRVYGVDFDVAVFTNLTQDHLDYHGTMEEYRFTKGLLFAQLGNTYDSHRPKYALFNQDESATDYLKTMTAAFIYTYGIDQNADFMARDIETNSDGTHFLFVTPFGERKVHIPLVGKFSVYNVLAAAASCLLSGAEFEKVCDAVAKLEGVPGRFELVKGTQNFSIIVDYAHTPDSLENVLETVQQFKQGKVWVIVGCGGDRDKTKRPIMAKIACDKSDQAIFTSDNPRSEDPFAILSDMEAGVEGYSNYQVIEDRAKAITHAIEQAKENDVVLIAGKGHETYQIVGETVHDFDDRIVAIQAVESVIKKKLNE</sequence>
<feature type="binding site" evidence="8">
    <location>
        <position position="185"/>
    </location>
    <ligand>
        <name>UDP-N-acetyl-alpha-D-muramoyl-L-alanyl-D-glutamate</name>
        <dbReference type="ChEBI" id="CHEBI:83900"/>
    </ligand>
</feature>
<evidence type="ECO:0000256" key="4">
    <source>
        <dbReference type="ARBA" id="ARBA00022960"/>
    </source>
</evidence>
<dbReference type="EMBL" id="BAAADJ010000022">
    <property type="protein sequence ID" value="GAA0331119.1"/>
    <property type="molecule type" value="Genomic_DNA"/>
</dbReference>
<name>A0ABN0WAS5_9BACI</name>
<comment type="function">
    <text evidence="8">Catalyzes the addition of meso-diaminopimelic acid to the nucleotide precursor UDP-N-acetylmuramoyl-L-alanyl-D-glutamate (UMAG) in the biosynthesis of bacterial cell-wall peptidoglycan.</text>
</comment>
<keyword evidence="5 8" id="KW-0573">Peptidoglycan synthesis</keyword>
<evidence type="ECO:0000259" key="11">
    <source>
        <dbReference type="Pfam" id="PF02875"/>
    </source>
</evidence>
<evidence type="ECO:0000256" key="1">
    <source>
        <dbReference type="ARBA" id="ARBA00004752"/>
    </source>
</evidence>
<evidence type="ECO:0000256" key="8">
    <source>
        <dbReference type="HAMAP-Rule" id="MF_00208"/>
    </source>
</evidence>
<keyword evidence="8" id="KW-0547">Nucleotide-binding</keyword>
<feature type="domain" description="Mur ligase central" evidence="12">
    <location>
        <begin position="106"/>
        <end position="311"/>
    </location>
</feature>
<reference evidence="13 14" key="1">
    <citation type="journal article" date="2019" name="Int. J. Syst. Evol. Microbiol.">
        <title>The Global Catalogue of Microorganisms (GCM) 10K type strain sequencing project: providing services to taxonomists for standard genome sequencing and annotation.</title>
        <authorList>
            <consortium name="The Broad Institute Genomics Platform"/>
            <consortium name="The Broad Institute Genome Sequencing Center for Infectious Disease"/>
            <person name="Wu L."/>
            <person name="Ma J."/>
        </authorList>
    </citation>
    <scope>NUCLEOTIDE SEQUENCE [LARGE SCALE GENOMIC DNA]</scope>
    <source>
        <strain evidence="13 14">JCM 9731</strain>
    </source>
</reference>
<dbReference type="Gene3D" id="3.40.1390.10">
    <property type="entry name" value="MurE/MurF, N-terminal domain"/>
    <property type="match status" value="1"/>
</dbReference>
<dbReference type="GO" id="GO:0016874">
    <property type="term" value="F:ligase activity"/>
    <property type="evidence" value="ECO:0007669"/>
    <property type="project" value="UniProtKB-KW"/>
</dbReference>
<dbReference type="RefSeq" id="WP_343799046.1">
    <property type="nucleotide sequence ID" value="NZ_BAAADJ010000022.1"/>
</dbReference>
<comment type="caution">
    <text evidence="8">Lacks conserved residue(s) required for the propagation of feature annotation.</text>
</comment>
<feature type="short sequence motif" description="Meso-diaminopimelate recognition motif" evidence="8">
    <location>
        <begin position="407"/>
        <end position="410"/>
    </location>
</feature>
<comment type="pathway">
    <text evidence="1 8 9">Cell wall biogenesis; peptidoglycan biosynthesis.</text>
</comment>
<evidence type="ECO:0000256" key="3">
    <source>
        <dbReference type="ARBA" id="ARBA00022618"/>
    </source>
</evidence>
<feature type="domain" description="Mur ligase N-terminal catalytic" evidence="10">
    <location>
        <begin position="32"/>
        <end position="94"/>
    </location>
</feature>
<feature type="binding site" evidence="8">
    <location>
        <position position="177"/>
    </location>
    <ligand>
        <name>UDP-N-acetyl-alpha-D-muramoyl-L-alanyl-D-glutamate</name>
        <dbReference type="ChEBI" id="CHEBI:83900"/>
    </ligand>
</feature>
<evidence type="ECO:0000256" key="2">
    <source>
        <dbReference type="ARBA" id="ARBA00005898"/>
    </source>
</evidence>
<comment type="caution">
    <text evidence="13">The sequence shown here is derived from an EMBL/GenBank/DDBJ whole genome shotgun (WGS) entry which is preliminary data.</text>
</comment>
<dbReference type="Gene3D" id="3.90.190.20">
    <property type="entry name" value="Mur ligase, C-terminal domain"/>
    <property type="match status" value="1"/>
</dbReference>
<keyword evidence="4 8" id="KW-0133">Cell shape</keyword>
<feature type="binding site" evidence="8">
    <location>
        <position position="462"/>
    </location>
    <ligand>
        <name>meso-2,6-diaminopimelate</name>
        <dbReference type="ChEBI" id="CHEBI:57791"/>
    </ligand>
</feature>
<proteinExistence type="inferred from homology"/>
<evidence type="ECO:0000259" key="12">
    <source>
        <dbReference type="Pfam" id="PF08245"/>
    </source>
</evidence>
<keyword evidence="14" id="KW-1185">Reference proteome</keyword>
<dbReference type="PANTHER" id="PTHR23135:SF4">
    <property type="entry name" value="UDP-N-ACETYLMURAMOYL-L-ALANYL-D-GLUTAMATE--2,6-DIAMINOPIMELATE LIGASE MURE HOMOLOG, CHLOROPLASTIC"/>
    <property type="match status" value="1"/>
</dbReference>
<comment type="subcellular location">
    <subcellularLocation>
        <location evidence="8 9">Cytoplasm</location>
    </subcellularLocation>
</comment>
<dbReference type="Pfam" id="PF02875">
    <property type="entry name" value="Mur_ligase_C"/>
    <property type="match status" value="1"/>
</dbReference>
<dbReference type="InterPro" id="IPR035911">
    <property type="entry name" value="MurE/MurF_N"/>
</dbReference>
<feature type="binding site" evidence="8">
    <location>
        <position position="149"/>
    </location>
    <ligand>
        <name>UDP-N-acetyl-alpha-D-muramoyl-L-alanyl-D-glutamate</name>
        <dbReference type="ChEBI" id="CHEBI:83900"/>
    </ligand>
</feature>